<evidence type="ECO:0000256" key="2">
    <source>
        <dbReference type="ARBA" id="ARBA00023125"/>
    </source>
</evidence>
<dbReference type="Proteomes" id="UP000012179">
    <property type="component" value="Chromosome"/>
</dbReference>
<dbReference type="InterPro" id="IPR044068">
    <property type="entry name" value="CB"/>
</dbReference>
<dbReference type="InterPro" id="IPR013762">
    <property type="entry name" value="Integrase-like_cat_sf"/>
</dbReference>
<keyword evidence="2 4" id="KW-0238">DNA-binding</keyword>
<dbReference type="GO" id="GO:0015074">
    <property type="term" value="P:DNA integration"/>
    <property type="evidence" value="ECO:0007669"/>
    <property type="project" value="UniProtKB-KW"/>
</dbReference>
<dbReference type="CDD" id="cd00796">
    <property type="entry name" value="INT_Rci_Hp1_C"/>
    <property type="match status" value="1"/>
</dbReference>
<dbReference type="RefSeq" id="WP_004177962.1">
    <property type="nucleotide sequence ID" value="NZ_CP021106.3"/>
</dbReference>
<protein>
    <recommendedName>
        <fullName evidence="9">Tyr recombinase domain-containing protein</fullName>
    </recommendedName>
</protein>
<organism evidence="7 8">
    <name type="scientific">Nitrosospira lacus</name>
    <dbReference type="NCBI Taxonomy" id="1288494"/>
    <lineage>
        <taxon>Bacteria</taxon>
        <taxon>Pseudomonadati</taxon>
        <taxon>Pseudomonadota</taxon>
        <taxon>Betaproteobacteria</taxon>
        <taxon>Nitrosomonadales</taxon>
        <taxon>Nitrosomonadaceae</taxon>
        <taxon>Nitrosospira</taxon>
    </lineage>
</organism>
<sequence>MSIKKVGPKGIYWCSFYPAPGEKRVRQSLRTTDKREARELEARLILDAKACAKAKRKDGTTLAEAYRHAMRVRDDWRSAKRPDSIQNVYNAVASHFGENCPLSKLDDDAVLDYGEELFEEGLAPSTINKRFSIISVLFDETIKRDNSREGIRSSLRRPYISYYKVNNKRKRLITVEEETQVIQILKASDSPYETAMADLVAVLADTGMRLSEALNLKPVDVNQEHKAVLVTKTKNDEDRAIPLTARAFDILVRRISCDPIFHPLTKSAASHIWRRVRAKMGLANEPEFVLHGFRHTFGSTLANAGVDAFRIQKVMGHKSLTTTQGYVKVTMAGLVGLSDIMENRTKGKHFESPPKSS</sequence>
<evidence type="ECO:0000256" key="1">
    <source>
        <dbReference type="ARBA" id="ARBA00022908"/>
    </source>
</evidence>
<dbReference type="eggNOG" id="COG0582">
    <property type="taxonomic scope" value="Bacteria"/>
</dbReference>
<dbReference type="InterPro" id="IPR002104">
    <property type="entry name" value="Integrase_catalytic"/>
</dbReference>
<evidence type="ECO:0008006" key="9">
    <source>
        <dbReference type="Google" id="ProtNLM"/>
    </source>
</evidence>
<dbReference type="AlphaFoldDB" id="A0A1W6SQ69"/>
<gene>
    <name evidence="7" type="ORF">EBAPG3_009400</name>
</gene>
<dbReference type="OrthoDB" id="662444at2"/>
<dbReference type="InterPro" id="IPR050090">
    <property type="entry name" value="Tyrosine_recombinase_XerCD"/>
</dbReference>
<evidence type="ECO:0000259" key="5">
    <source>
        <dbReference type="PROSITE" id="PS51898"/>
    </source>
</evidence>
<evidence type="ECO:0000313" key="8">
    <source>
        <dbReference type="Proteomes" id="UP000012179"/>
    </source>
</evidence>
<keyword evidence="3" id="KW-0233">DNA recombination</keyword>
<evidence type="ECO:0000256" key="3">
    <source>
        <dbReference type="ARBA" id="ARBA00023172"/>
    </source>
</evidence>
<dbReference type="PANTHER" id="PTHR30349">
    <property type="entry name" value="PHAGE INTEGRASE-RELATED"/>
    <property type="match status" value="1"/>
</dbReference>
<reference evidence="7 8" key="1">
    <citation type="journal article" date="2015" name="Int. J. Syst. Evol. Microbiol.">
        <title>Nitrosospira lacus sp. nov., a psychrotolerant, ammonia-oxidizing bacterium from sandy lake sediment.</title>
        <authorList>
            <person name="Urakawa H."/>
            <person name="Garcia J.C."/>
            <person name="Nielsen J.L."/>
            <person name="Le V.Q."/>
            <person name="Kozlowski J.A."/>
            <person name="Stein L.Y."/>
            <person name="Lim C.K."/>
            <person name="Pommerening-Roser A."/>
            <person name="Martens-Habbena W."/>
            <person name="Stahl D.A."/>
            <person name="Klotz M.G."/>
        </authorList>
    </citation>
    <scope>NUCLEOTIDE SEQUENCE [LARGE SCALE GENOMIC DNA]</scope>
    <source>
        <strain evidence="7 8">APG3</strain>
    </source>
</reference>
<dbReference type="GO" id="GO:0006310">
    <property type="term" value="P:DNA recombination"/>
    <property type="evidence" value="ECO:0007669"/>
    <property type="project" value="UniProtKB-KW"/>
</dbReference>
<name>A0A1W6SQ69_9PROT</name>
<dbReference type="Gene3D" id="1.10.443.10">
    <property type="entry name" value="Intergrase catalytic core"/>
    <property type="match status" value="1"/>
</dbReference>
<dbReference type="GO" id="GO:0003677">
    <property type="term" value="F:DNA binding"/>
    <property type="evidence" value="ECO:0007669"/>
    <property type="project" value="UniProtKB-UniRule"/>
</dbReference>
<evidence type="ECO:0000259" key="6">
    <source>
        <dbReference type="PROSITE" id="PS51900"/>
    </source>
</evidence>
<dbReference type="SUPFAM" id="SSF56349">
    <property type="entry name" value="DNA breaking-rejoining enzymes"/>
    <property type="match status" value="1"/>
</dbReference>
<feature type="domain" description="Tyr recombinase" evidence="5">
    <location>
        <begin position="168"/>
        <end position="339"/>
    </location>
</feature>
<evidence type="ECO:0000256" key="4">
    <source>
        <dbReference type="PROSITE-ProRule" id="PRU01248"/>
    </source>
</evidence>
<dbReference type="PROSITE" id="PS51900">
    <property type="entry name" value="CB"/>
    <property type="match status" value="1"/>
</dbReference>
<dbReference type="EMBL" id="CP021106">
    <property type="protein sequence ID" value="ARO87964.1"/>
    <property type="molecule type" value="Genomic_DNA"/>
</dbReference>
<dbReference type="InterPro" id="IPR011010">
    <property type="entry name" value="DNA_brk_join_enz"/>
</dbReference>
<evidence type="ECO:0000313" key="7">
    <source>
        <dbReference type="EMBL" id="ARO87964.1"/>
    </source>
</evidence>
<dbReference type="PANTHER" id="PTHR30349:SF64">
    <property type="entry name" value="PROPHAGE INTEGRASE INTD-RELATED"/>
    <property type="match status" value="1"/>
</dbReference>
<dbReference type="KEGG" id="nlc:EBAPG3_009400"/>
<proteinExistence type="predicted"/>
<keyword evidence="8" id="KW-1185">Reference proteome</keyword>
<dbReference type="PROSITE" id="PS51898">
    <property type="entry name" value="TYR_RECOMBINASE"/>
    <property type="match status" value="1"/>
</dbReference>
<keyword evidence="1" id="KW-0229">DNA integration</keyword>
<dbReference type="Pfam" id="PF00589">
    <property type="entry name" value="Phage_integrase"/>
    <property type="match status" value="1"/>
</dbReference>
<accession>A0A1W6SQ69</accession>
<feature type="domain" description="Core-binding (CB)" evidence="6">
    <location>
        <begin position="57"/>
        <end position="142"/>
    </location>
</feature>